<dbReference type="PANTHER" id="PTHR10996:SF283">
    <property type="entry name" value="GLYOXYLATE_HYDROXYPYRUVATE REDUCTASE B"/>
    <property type="match status" value="1"/>
</dbReference>
<evidence type="ECO:0000256" key="5">
    <source>
        <dbReference type="ARBA" id="ARBA00052239"/>
    </source>
</evidence>
<dbReference type="STRING" id="1111728.GCA_000427805_04442"/>
<keyword evidence="1" id="KW-0521">NADP</keyword>
<comment type="similarity">
    <text evidence="7">Belongs to the D-isomer specific 2-hydroxyacid dehydrogenase family. GhrB subfamily.</text>
</comment>
<evidence type="ECO:0000256" key="6">
    <source>
        <dbReference type="ARBA" id="ARBA00052769"/>
    </source>
</evidence>
<dbReference type="PANTHER" id="PTHR10996">
    <property type="entry name" value="2-HYDROXYACID DEHYDROGENASE-RELATED"/>
    <property type="match status" value="1"/>
</dbReference>
<evidence type="ECO:0000256" key="9">
    <source>
        <dbReference type="ARBA" id="ARBA00066674"/>
    </source>
</evidence>
<reference evidence="14" key="2">
    <citation type="submission" date="2017-09" db="EMBL/GenBank/DDBJ databases">
        <title>FDA dAtabase for Regulatory Grade micrObial Sequences (FDA-ARGOS): Supporting development and validation of Infectious Disease Dx tests.</title>
        <authorList>
            <person name="Minogue T."/>
            <person name="Wolcott M."/>
            <person name="Wasieloski L."/>
            <person name="Aguilar W."/>
            <person name="Moore D."/>
            <person name="Tallon L.J."/>
            <person name="Sadzewicz L."/>
            <person name="Ott S."/>
            <person name="Zhao X."/>
            <person name="Nagaraj S."/>
            <person name="Vavikolanu K."/>
            <person name="Aluvathingal J."/>
            <person name="Nadendla S."/>
            <person name="Sichtig H."/>
        </authorList>
    </citation>
    <scope>NUCLEOTIDE SEQUENCE</scope>
    <source>
        <strain evidence="14">FDAARGOS_387</strain>
    </source>
</reference>
<dbReference type="PROSITE" id="PS00671">
    <property type="entry name" value="D_2_HYDROXYACID_DH_3"/>
    <property type="match status" value="1"/>
</dbReference>
<dbReference type="Proteomes" id="UP000224974">
    <property type="component" value="Unassembled WGS sequence"/>
</dbReference>
<evidence type="ECO:0000256" key="4">
    <source>
        <dbReference type="ARBA" id="ARBA00051801"/>
    </source>
</evidence>
<dbReference type="InterPro" id="IPR036291">
    <property type="entry name" value="NAD(P)-bd_dom_sf"/>
</dbReference>
<dbReference type="NCBIfam" id="NF011938">
    <property type="entry name" value="PRK15409.1"/>
    <property type="match status" value="1"/>
</dbReference>
<comment type="catalytic activity">
    <reaction evidence="4">
        <text>(R)-glycerate + NAD(+) = 3-hydroxypyruvate + NADH + H(+)</text>
        <dbReference type="Rhea" id="RHEA:17905"/>
        <dbReference type="ChEBI" id="CHEBI:15378"/>
        <dbReference type="ChEBI" id="CHEBI:16659"/>
        <dbReference type="ChEBI" id="CHEBI:17180"/>
        <dbReference type="ChEBI" id="CHEBI:57540"/>
        <dbReference type="ChEBI" id="CHEBI:57945"/>
        <dbReference type="EC" id="1.1.1.81"/>
    </reaction>
</comment>
<dbReference type="CDD" id="cd05301">
    <property type="entry name" value="GDH"/>
    <property type="match status" value="1"/>
</dbReference>
<evidence type="ECO:0000259" key="12">
    <source>
        <dbReference type="Pfam" id="PF00389"/>
    </source>
</evidence>
<proteinExistence type="inferred from homology"/>
<sequence>MKPSVILYKILPDDLLARLEQHFTVTQFNRLTAENRPAFLQALEHAEGLIGSGGQIDKAVLDLAPKLRAVSTISVGYDNFDVNAMTERGIVMMHTPTVLTETVADTVMALILSTARRVVEVANWAKSGQWKGSVGSDLFGLDVHHKTIGILGMGRIGLALAQRANLGFNMPVLYNDRQANPAVESRFNARFCDLDTLLSESDFLCISLPLTPQTHHLIGKDQLKKMKPNAILINTGRGPVIDEAALIEALKAGTIHGAGLDVYEKEPLAPDSELFRLPNVVALPHIGSATHETRYNMSACAVDNLITALTGTVEVNCVNAQVLAK</sequence>
<dbReference type="SUPFAM" id="SSF51735">
    <property type="entry name" value="NAD(P)-binding Rossmann-fold domains"/>
    <property type="match status" value="1"/>
</dbReference>
<dbReference type="GO" id="GO:0030267">
    <property type="term" value="F:glyoxylate reductase (NADPH) activity"/>
    <property type="evidence" value="ECO:0007669"/>
    <property type="project" value="UniProtKB-EC"/>
</dbReference>
<comment type="catalytic activity">
    <reaction evidence="5">
        <text>(R)-glycerate + NADP(+) = 3-hydroxypyruvate + NADPH + H(+)</text>
        <dbReference type="Rhea" id="RHEA:18657"/>
        <dbReference type="ChEBI" id="CHEBI:15378"/>
        <dbReference type="ChEBI" id="CHEBI:16659"/>
        <dbReference type="ChEBI" id="CHEBI:17180"/>
        <dbReference type="ChEBI" id="CHEBI:57783"/>
        <dbReference type="ChEBI" id="CHEBI:58349"/>
        <dbReference type="EC" id="1.1.1.81"/>
    </reaction>
</comment>
<evidence type="ECO:0000313" key="15">
    <source>
        <dbReference type="EMBL" id="VFS46524.1"/>
    </source>
</evidence>
<dbReference type="EC" id="1.1.1.81" evidence="9"/>
<dbReference type="EC" id="1.1.1.79" evidence="8"/>
<evidence type="ECO:0000313" key="17">
    <source>
        <dbReference type="Proteomes" id="UP000373449"/>
    </source>
</evidence>
<evidence type="ECO:0000313" key="16">
    <source>
        <dbReference type="Proteomes" id="UP000224974"/>
    </source>
</evidence>
<dbReference type="Pfam" id="PF02826">
    <property type="entry name" value="2-Hacid_dh_C"/>
    <property type="match status" value="1"/>
</dbReference>
<evidence type="ECO:0000256" key="8">
    <source>
        <dbReference type="ARBA" id="ARBA00066661"/>
    </source>
</evidence>
<dbReference type="RefSeq" id="WP_029093736.1">
    <property type="nucleotide sequence ID" value="NZ_CAADJA010000002.1"/>
</dbReference>
<evidence type="ECO:0000256" key="10">
    <source>
        <dbReference type="ARBA" id="ARBA00073362"/>
    </source>
</evidence>
<dbReference type="SUPFAM" id="SSF52283">
    <property type="entry name" value="Formate/glycerate dehydrogenase catalytic domain-like"/>
    <property type="match status" value="1"/>
</dbReference>
<evidence type="ECO:0000256" key="2">
    <source>
        <dbReference type="ARBA" id="ARBA00023002"/>
    </source>
</evidence>
<keyword evidence="16" id="KW-1185">Reference proteome</keyword>
<dbReference type="EMBL" id="CAADJA010000002">
    <property type="protein sequence ID" value="VFS46524.1"/>
    <property type="molecule type" value="Genomic_DNA"/>
</dbReference>
<feature type="domain" description="D-isomer specific 2-hydroxyacid dehydrogenase catalytic" evidence="12">
    <location>
        <begin position="7"/>
        <end position="319"/>
    </location>
</feature>
<dbReference type="Proteomes" id="UP000373449">
    <property type="component" value="Unassembled WGS sequence"/>
</dbReference>
<evidence type="ECO:0000313" key="14">
    <source>
        <dbReference type="EMBL" id="PHI28557.1"/>
    </source>
</evidence>
<dbReference type="GO" id="GO:0016618">
    <property type="term" value="F:hydroxypyruvate reductase [NAD(P)H] activity"/>
    <property type="evidence" value="ECO:0007669"/>
    <property type="project" value="UniProtKB-EC"/>
</dbReference>
<gene>
    <name evidence="15" type="primary">ghrB_2</name>
    <name evidence="14" type="ORF">CRN84_04045</name>
    <name evidence="15" type="ORF">NCTC12282_01433</name>
</gene>
<evidence type="ECO:0000256" key="7">
    <source>
        <dbReference type="ARBA" id="ARBA00061278"/>
    </source>
</evidence>
<dbReference type="Pfam" id="PF00389">
    <property type="entry name" value="2-Hacid_dh"/>
    <property type="match status" value="1"/>
</dbReference>
<dbReference type="AlphaFoldDB" id="A0A2C6DH76"/>
<keyword evidence="3" id="KW-0520">NAD</keyword>
<dbReference type="InterPro" id="IPR029753">
    <property type="entry name" value="D-isomer_DH_CS"/>
</dbReference>
<evidence type="ECO:0000256" key="3">
    <source>
        <dbReference type="ARBA" id="ARBA00023027"/>
    </source>
</evidence>
<name>A0A2C6DH76_9GAMM</name>
<accession>A0A2C6DH76</accession>
<dbReference type="InterPro" id="IPR006140">
    <property type="entry name" value="D-isomer_DH_NAD-bd"/>
</dbReference>
<dbReference type="FunFam" id="3.40.50.720:FF:000026">
    <property type="entry name" value="Glyoxylate/hydroxypyruvate reductase B"/>
    <property type="match status" value="1"/>
</dbReference>
<dbReference type="InterPro" id="IPR050223">
    <property type="entry name" value="D-isomer_2-hydroxyacid_DH"/>
</dbReference>
<protein>
    <recommendedName>
        <fullName evidence="10">Glyoxylate/hydroxypyruvate reductase B</fullName>
        <ecNumber evidence="8">1.1.1.79</ecNumber>
        <ecNumber evidence="9">1.1.1.81</ecNumber>
    </recommendedName>
</protein>
<reference evidence="15 17" key="3">
    <citation type="submission" date="2019-03" db="EMBL/GenBank/DDBJ databases">
        <authorList>
            <consortium name="Pathogen Informatics"/>
        </authorList>
    </citation>
    <scope>NUCLEOTIDE SEQUENCE [LARGE SCALE GENOMIC DNA]</scope>
    <source>
        <strain evidence="15 17">NCTC12282</strain>
    </source>
</reference>
<dbReference type="GO" id="GO:0005829">
    <property type="term" value="C:cytosol"/>
    <property type="evidence" value="ECO:0007669"/>
    <property type="project" value="TreeGrafter"/>
</dbReference>
<organism evidence="14 16">
    <name type="scientific">Budvicia aquatica</name>
    <dbReference type="NCBI Taxonomy" id="82979"/>
    <lineage>
        <taxon>Bacteria</taxon>
        <taxon>Pseudomonadati</taxon>
        <taxon>Pseudomonadota</taxon>
        <taxon>Gammaproteobacteria</taxon>
        <taxon>Enterobacterales</taxon>
        <taxon>Budviciaceae</taxon>
        <taxon>Budvicia</taxon>
    </lineage>
</organism>
<feature type="domain" description="D-isomer specific 2-hydroxyacid dehydrogenase NAD-binding" evidence="13">
    <location>
        <begin position="108"/>
        <end position="287"/>
    </location>
</feature>
<dbReference type="Gene3D" id="3.40.50.720">
    <property type="entry name" value="NAD(P)-binding Rossmann-like Domain"/>
    <property type="match status" value="2"/>
</dbReference>
<dbReference type="EMBL" id="PDDX01000001">
    <property type="protein sequence ID" value="PHI28557.1"/>
    <property type="molecule type" value="Genomic_DNA"/>
</dbReference>
<keyword evidence="14" id="KW-0670">Pyruvate</keyword>
<dbReference type="OrthoDB" id="9805416at2"/>
<keyword evidence="2 11" id="KW-0560">Oxidoreductase</keyword>
<evidence type="ECO:0000256" key="1">
    <source>
        <dbReference type="ARBA" id="ARBA00022857"/>
    </source>
</evidence>
<dbReference type="GO" id="GO:0051287">
    <property type="term" value="F:NAD binding"/>
    <property type="evidence" value="ECO:0007669"/>
    <property type="project" value="InterPro"/>
</dbReference>
<dbReference type="InterPro" id="IPR006139">
    <property type="entry name" value="D-isomer_2_OHA_DH_cat_dom"/>
</dbReference>
<evidence type="ECO:0000259" key="13">
    <source>
        <dbReference type="Pfam" id="PF02826"/>
    </source>
</evidence>
<evidence type="ECO:0000256" key="11">
    <source>
        <dbReference type="RuleBase" id="RU003719"/>
    </source>
</evidence>
<reference evidence="16" key="1">
    <citation type="submission" date="2017-09" db="EMBL/GenBank/DDBJ databases">
        <title>FDA dAtabase for Regulatory Grade micrObial Sequences (FDA-ARGOS): Supporting development and validation of Infectious Disease Dx tests.</title>
        <authorList>
            <person name="Minogue T."/>
            <person name="Wolcott M."/>
            <person name="Wasieloski L."/>
            <person name="Aguilar W."/>
            <person name="Moore D."/>
            <person name="Tallon L."/>
            <person name="Sadzewicz L."/>
            <person name="Ott S."/>
            <person name="Zhao X."/>
            <person name="Nagaraj S."/>
            <person name="Vavikolanu K."/>
            <person name="Aluvathingal J."/>
            <person name="Nadendla S."/>
            <person name="Sichtig H."/>
        </authorList>
    </citation>
    <scope>NUCLEOTIDE SEQUENCE [LARGE SCALE GENOMIC DNA]</scope>
    <source>
        <strain evidence="16">FDAARGOS_387</strain>
    </source>
</reference>
<comment type="catalytic activity">
    <reaction evidence="6">
        <text>glycolate + NADP(+) = glyoxylate + NADPH + H(+)</text>
        <dbReference type="Rhea" id="RHEA:10992"/>
        <dbReference type="ChEBI" id="CHEBI:15378"/>
        <dbReference type="ChEBI" id="CHEBI:29805"/>
        <dbReference type="ChEBI" id="CHEBI:36655"/>
        <dbReference type="ChEBI" id="CHEBI:57783"/>
        <dbReference type="ChEBI" id="CHEBI:58349"/>
        <dbReference type="EC" id="1.1.1.79"/>
    </reaction>
</comment>